<gene>
    <name evidence="2" type="ORF">HDF25_004063</name>
</gene>
<dbReference type="Proteomes" id="UP000521017">
    <property type="component" value="Unassembled WGS sequence"/>
</dbReference>
<evidence type="ECO:0008006" key="4">
    <source>
        <dbReference type="Google" id="ProtNLM"/>
    </source>
</evidence>
<organism evidence="2 3">
    <name type="scientific">Pedobacter cryoconitis</name>
    <dbReference type="NCBI Taxonomy" id="188932"/>
    <lineage>
        <taxon>Bacteria</taxon>
        <taxon>Pseudomonadati</taxon>
        <taxon>Bacteroidota</taxon>
        <taxon>Sphingobacteriia</taxon>
        <taxon>Sphingobacteriales</taxon>
        <taxon>Sphingobacteriaceae</taxon>
        <taxon>Pedobacter</taxon>
    </lineage>
</organism>
<dbReference type="EMBL" id="JACHCC010000011">
    <property type="protein sequence ID" value="MBB6501886.1"/>
    <property type="molecule type" value="Genomic_DNA"/>
</dbReference>
<feature type="transmembrane region" description="Helical" evidence="1">
    <location>
        <begin position="5"/>
        <end position="23"/>
    </location>
</feature>
<keyword evidence="1" id="KW-0472">Membrane</keyword>
<sequence length="527" mass="60413">MKKIYFTLFILMSAIAGMAYLYFSNLTRETSYQETSLYAATANSGLIFCIQNEKSVFEVLKGQHFFRKLLGEEKFGQLSLLKNELMSGPTVSNLIGNHNIFISFAAGKNKEIDYLVSTQLNDELEKPKLITAIQSKGITITTENGILKLALKDSSLFYLNIEKNLILLSNNSELIKTAMVHEPTEENHQFVAYIKSGNKFSKNSLGNLYVDFNKVPAILKSILPGNLNGGLSVFNHQNSFATFNYNFSRERVFFNGNSEIHDPKNYLKLFTALSPQQNSIDNLLPENTANFRLYAMADYNIWKKSLANWFQINKEDQKVNRTIQDFNKEYHLNTADIFPAYFKNQFITFQLKSSENLAAVNLTNGDKVKQFLLDMSDDYNPDIKRFKKSGLLYCYFGEPFKQFSRPYYAIIDNNMIVSNQPAALSSFLEAYRSNKLLINTQDYINIYSQISKTANITYYINRKNSGDLVRKTIYLPYYNHYINKQGLEGFSSFVYQLSGDKGEFQTNLLLNTIPEISPDTLENLTNK</sequence>
<keyword evidence="1" id="KW-1133">Transmembrane helix</keyword>
<proteinExistence type="predicted"/>
<evidence type="ECO:0000313" key="2">
    <source>
        <dbReference type="EMBL" id="MBB6501886.1"/>
    </source>
</evidence>
<protein>
    <recommendedName>
        <fullName evidence="4">DUF3352 domain-containing protein</fullName>
    </recommendedName>
</protein>
<comment type="caution">
    <text evidence="2">The sequence shown here is derived from an EMBL/GenBank/DDBJ whole genome shotgun (WGS) entry which is preliminary data.</text>
</comment>
<dbReference type="AlphaFoldDB" id="A0A7X0MKB6"/>
<name>A0A7X0MKB6_9SPHI</name>
<dbReference type="RefSeq" id="WP_184628069.1">
    <property type="nucleotide sequence ID" value="NZ_JACHCC010000011.1"/>
</dbReference>
<reference evidence="2 3" key="1">
    <citation type="submission" date="2020-08" db="EMBL/GenBank/DDBJ databases">
        <title>Genomic Encyclopedia of Type Strains, Phase IV (KMG-V): Genome sequencing to study the core and pangenomes of soil and plant-associated prokaryotes.</title>
        <authorList>
            <person name="Whitman W."/>
        </authorList>
    </citation>
    <scope>NUCLEOTIDE SEQUENCE [LARGE SCALE GENOMIC DNA]</scope>
    <source>
        <strain evidence="2 3">M2T3</strain>
    </source>
</reference>
<keyword evidence="1" id="KW-0812">Transmembrane</keyword>
<evidence type="ECO:0000256" key="1">
    <source>
        <dbReference type="SAM" id="Phobius"/>
    </source>
</evidence>
<evidence type="ECO:0000313" key="3">
    <source>
        <dbReference type="Proteomes" id="UP000521017"/>
    </source>
</evidence>
<accession>A0A7X0MKB6</accession>